<keyword evidence="3" id="KW-1003">Cell membrane</keyword>
<accession>A0A9D2RP69</accession>
<dbReference type="GO" id="GO:0005886">
    <property type="term" value="C:plasma membrane"/>
    <property type="evidence" value="ECO:0007669"/>
    <property type="project" value="UniProtKB-SubCell"/>
</dbReference>
<evidence type="ECO:0000256" key="6">
    <source>
        <dbReference type="ARBA" id="ARBA00023136"/>
    </source>
</evidence>
<gene>
    <name evidence="10" type="ORF">H9786_10355</name>
</gene>
<comment type="caution">
    <text evidence="10">The sequence shown here is derived from an EMBL/GenBank/DDBJ whole genome shotgun (WGS) entry which is preliminary data.</text>
</comment>
<feature type="transmembrane region" description="Helical" evidence="7">
    <location>
        <begin position="124"/>
        <end position="145"/>
    </location>
</feature>
<reference evidence="10" key="1">
    <citation type="journal article" date="2021" name="PeerJ">
        <title>Extensive microbial diversity within the chicken gut microbiome revealed by metagenomics and culture.</title>
        <authorList>
            <person name="Gilroy R."/>
            <person name="Ravi A."/>
            <person name="Getino M."/>
            <person name="Pursley I."/>
            <person name="Horton D.L."/>
            <person name="Alikhan N.F."/>
            <person name="Baker D."/>
            <person name="Gharbi K."/>
            <person name="Hall N."/>
            <person name="Watson M."/>
            <person name="Adriaenssens E.M."/>
            <person name="Foster-Nyarko E."/>
            <person name="Jarju S."/>
            <person name="Secka A."/>
            <person name="Antonio M."/>
            <person name="Oren A."/>
            <person name="Chaudhuri R.R."/>
            <person name="La Ragione R."/>
            <person name="Hildebrand F."/>
            <person name="Pallen M.J."/>
        </authorList>
    </citation>
    <scope>NUCLEOTIDE SEQUENCE</scope>
    <source>
        <strain evidence="10">ChiHjej13B12-24818</strain>
    </source>
</reference>
<dbReference type="AlphaFoldDB" id="A0A9D2RP69"/>
<dbReference type="PANTHER" id="PTHR30193">
    <property type="entry name" value="ABC TRANSPORTER PERMEASE PROTEIN"/>
    <property type="match status" value="1"/>
</dbReference>
<evidence type="ECO:0000256" key="1">
    <source>
        <dbReference type="ARBA" id="ARBA00004651"/>
    </source>
</evidence>
<dbReference type="InterPro" id="IPR000515">
    <property type="entry name" value="MetI-like"/>
</dbReference>
<keyword evidence="6 7" id="KW-0472">Membrane</keyword>
<comment type="subcellular location">
    <subcellularLocation>
        <location evidence="1 7">Cell membrane</location>
        <topology evidence="1 7">Multi-pass membrane protein</topology>
    </subcellularLocation>
</comment>
<proteinExistence type="inferred from homology"/>
<dbReference type="InterPro" id="IPR035906">
    <property type="entry name" value="MetI-like_sf"/>
</dbReference>
<dbReference type="Proteomes" id="UP000823823">
    <property type="component" value="Unassembled WGS sequence"/>
</dbReference>
<dbReference type="Gene3D" id="1.10.3720.10">
    <property type="entry name" value="MetI-like"/>
    <property type="match status" value="1"/>
</dbReference>
<keyword evidence="5 7" id="KW-1133">Transmembrane helix</keyword>
<feature type="domain" description="ABC transmembrane type-1" evidence="9">
    <location>
        <begin position="89"/>
        <end position="304"/>
    </location>
</feature>
<keyword evidence="4 7" id="KW-0812">Transmembrane</keyword>
<feature type="transmembrane region" description="Helical" evidence="7">
    <location>
        <begin position="93"/>
        <end position="112"/>
    </location>
</feature>
<dbReference type="PANTHER" id="PTHR30193:SF37">
    <property type="entry name" value="INNER MEMBRANE ABC TRANSPORTER PERMEASE PROTEIN YCJO"/>
    <property type="match status" value="1"/>
</dbReference>
<feature type="transmembrane region" description="Helical" evidence="7">
    <location>
        <begin position="283"/>
        <end position="307"/>
    </location>
</feature>
<feature type="transmembrane region" description="Helical" evidence="7">
    <location>
        <begin position="30"/>
        <end position="60"/>
    </location>
</feature>
<protein>
    <submittedName>
        <fullName evidence="10">Sugar ABC transporter permease</fullName>
    </submittedName>
</protein>
<keyword evidence="2 7" id="KW-0813">Transport</keyword>
<dbReference type="SUPFAM" id="SSF161098">
    <property type="entry name" value="MetI-like"/>
    <property type="match status" value="1"/>
</dbReference>
<dbReference type="CDD" id="cd06261">
    <property type="entry name" value="TM_PBP2"/>
    <property type="match status" value="1"/>
</dbReference>
<dbReference type="InterPro" id="IPR051393">
    <property type="entry name" value="ABC_transporter_permease"/>
</dbReference>
<evidence type="ECO:0000256" key="2">
    <source>
        <dbReference type="ARBA" id="ARBA00022448"/>
    </source>
</evidence>
<evidence type="ECO:0000256" key="7">
    <source>
        <dbReference type="RuleBase" id="RU363032"/>
    </source>
</evidence>
<feature type="transmembrane region" description="Helical" evidence="7">
    <location>
        <begin position="230"/>
        <end position="250"/>
    </location>
</feature>
<evidence type="ECO:0000313" key="11">
    <source>
        <dbReference type="Proteomes" id="UP000823823"/>
    </source>
</evidence>
<dbReference type="EMBL" id="DWZH01000082">
    <property type="protein sequence ID" value="HJB10910.1"/>
    <property type="molecule type" value="Genomic_DNA"/>
</dbReference>
<feature type="region of interest" description="Disordered" evidence="8">
    <location>
        <begin position="1"/>
        <end position="22"/>
    </location>
</feature>
<dbReference type="Pfam" id="PF00528">
    <property type="entry name" value="BPD_transp_1"/>
    <property type="match status" value="1"/>
</dbReference>
<dbReference type="GO" id="GO:0055085">
    <property type="term" value="P:transmembrane transport"/>
    <property type="evidence" value="ECO:0007669"/>
    <property type="project" value="InterPro"/>
</dbReference>
<name>A0A9D2RP69_9MICO</name>
<evidence type="ECO:0000313" key="10">
    <source>
        <dbReference type="EMBL" id="HJB10910.1"/>
    </source>
</evidence>
<reference evidence="10" key="2">
    <citation type="submission" date="2021-04" db="EMBL/GenBank/DDBJ databases">
        <authorList>
            <person name="Gilroy R."/>
        </authorList>
    </citation>
    <scope>NUCLEOTIDE SEQUENCE</scope>
    <source>
        <strain evidence="10">ChiHjej13B12-24818</strain>
    </source>
</reference>
<comment type="similarity">
    <text evidence="7">Belongs to the binding-protein-dependent transport system permease family.</text>
</comment>
<evidence type="ECO:0000256" key="8">
    <source>
        <dbReference type="SAM" id="MobiDB-lite"/>
    </source>
</evidence>
<evidence type="ECO:0000259" key="9">
    <source>
        <dbReference type="PROSITE" id="PS50928"/>
    </source>
</evidence>
<evidence type="ECO:0000256" key="5">
    <source>
        <dbReference type="ARBA" id="ARBA00022989"/>
    </source>
</evidence>
<feature type="transmembrane region" description="Helical" evidence="7">
    <location>
        <begin position="176"/>
        <end position="199"/>
    </location>
</feature>
<evidence type="ECO:0000256" key="4">
    <source>
        <dbReference type="ARBA" id="ARBA00022692"/>
    </source>
</evidence>
<dbReference type="PROSITE" id="PS50928">
    <property type="entry name" value="ABC_TM1"/>
    <property type="match status" value="1"/>
</dbReference>
<evidence type="ECO:0000256" key="3">
    <source>
        <dbReference type="ARBA" id="ARBA00022475"/>
    </source>
</evidence>
<sequence>MTAESTATALAAGREGEPLRPAPARRRDTLAGLVFHGPAMLLFLTFVLGPFIVAIGLSLFRWDMLTEPEFIGLDNLAALATDTSFYNALRNTFAFSLASMATHLVAGFLLAIGVNKLRSKVASYFVRTSLFFPFVISWAAVALLWKYVLDPTFGMGTYYMELIGLSPPNWFTDPQWALPAIIGIDWWHTVGFTFVIMLAGLQTVPEQLYEAARIDGANAWQRMWNVTIPMMSPTIFFASVITFIGAFQIFDPIQIITPNGGPEESTLSIVMYLYQQGFQAFQAGYASAVALVVFVIMALVTALQFWVSRKWVHEQ</sequence>
<organism evidence="10 11">
    <name type="scientific">Candidatus Brachybacterium merdavium</name>
    <dbReference type="NCBI Taxonomy" id="2838513"/>
    <lineage>
        <taxon>Bacteria</taxon>
        <taxon>Bacillati</taxon>
        <taxon>Actinomycetota</taxon>
        <taxon>Actinomycetes</taxon>
        <taxon>Micrococcales</taxon>
        <taxon>Dermabacteraceae</taxon>
        <taxon>Brachybacterium</taxon>
    </lineage>
</organism>